<proteinExistence type="predicted"/>
<dbReference type="AlphaFoldDB" id="A0A9N9HWT5"/>
<dbReference type="OrthoDB" id="2443690at2759"/>
<evidence type="ECO:0000313" key="3">
    <source>
        <dbReference type="Proteomes" id="UP000789570"/>
    </source>
</evidence>
<keyword evidence="3" id="KW-1185">Reference proteome</keyword>
<feature type="non-terminal residue" evidence="2">
    <location>
        <position position="197"/>
    </location>
</feature>
<gene>
    <name evidence="2" type="ORF">FCALED_LOCUS13842</name>
</gene>
<protein>
    <submittedName>
        <fullName evidence="2">15509_t:CDS:1</fullName>
    </submittedName>
</protein>
<dbReference type="EMBL" id="CAJVPQ010008730">
    <property type="protein sequence ID" value="CAG8709378.1"/>
    <property type="molecule type" value="Genomic_DNA"/>
</dbReference>
<dbReference type="Proteomes" id="UP000789570">
    <property type="component" value="Unassembled WGS sequence"/>
</dbReference>
<evidence type="ECO:0000313" key="2">
    <source>
        <dbReference type="EMBL" id="CAG8709378.1"/>
    </source>
</evidence>
<organism evidence="2 3">
    <name type="scientific">Funneliformis caledonium</name>
    <dbReference type="NCBI Taxonomy" id="1117310"/>
    <lineage>
        <taxon>Eukaryota</taxon>
        <taxon>Fungi</taxon>
        <taxon>Fungi incertae sedis</taxon>
        <taxon>Mucoromycota</taxon>
        <taxon>Glomeromycotina</taxon>
        <taxon>Glomeromycetes</taxon>
        <taxon>Glomerales</taxon>
        <taxon>Glomeraceae</taxon>
        <taxon>Funneliformis</taxon>
    </lineage>
</organism>
<name>A0A9N9HWT5_9GLOM</name>
<feature type="region of interest" description="Disordered" evidence="1">
    <location>
        <begin position="146"/>
        <end position="172"/>
    </location>
</feature>
<reference evidence="2" key="1">
    <citation type="submission" date="2021-06" db="EMBL/GenBank/DDBJ databases">
        <authorList>
            <person name="Kallberg Y."/>
            <person name="Tangrot J."/>
            <person name="Rosling A."/>
        </authorList>
    </citation>
    <scope>NUCLEOTIDE SEQUENCE</scope>
    <source>
        <strain evidence="2">UK204</strain>
    </source>
</reference>
<sequence>GTFQHAVFQDAFIIPTVVRQHNPAFRCLETVSWTILKHTCLRHASACCFPMFESVVTEYLDETKGKDWSILGILEFARSNLSPKLSVATINDFKDDLYTILRSYEKNQFIKDLEYHEEARLNVTSTYTVKVLKDQQENQKLIDQLRETGNKPDDDIFQPTVSTGQKRKSLPEHFNDYHYIRSTSSNTAVKSRFGKGS</sequence>
<evidence type="ECO:0000256" key="1">
    <source>
        <dbReference type="SAM" id="MobiDB-lite"/>
    </source>
</evidence>
<accession>A0A9N9HWT5</accession>
<comment type="caution">
    <text evidence="2">The sequence shown here is derived from an EMBL/GenBank/DDBJ whole genome shotgun (WGS) entry which is preliminary data.</text>
</comment>